<evidence type="ECO:0000313" key="7">
    <source>
        <dbReference type="Proteomes" id="UP000297729"/>
    </source>
</evidence>
<dbReference type="Gene3D" id="1.10.10.10">
    <property type="entry name" value="Winged helix-like DNA-binding domain superfamily/Winged helix DNA-binding domain"/>
    <property type="match status" value="1"/>
</dbReference>
<dbReference type="GO" id="GO:0006351">
    <property type="term" value="P:DNA-templated transcription"/>
    <property type="evidence" value="ECO:0007669"/>
    <property type="project" value="TreeGrafter"/>
</dbReference>
<feature type="domain" description="HTH lysR-type" evidence="5">
    <location>
        <begin position="1"/>
        <end position="59"/>
    </location>
</feature>
<dbReference type="FunFam" id="1.10.10.10:FF:000001">
    <property type="entry name" value="LysR family transcriptional regulator"/>
    <property type="match status" value="1"/>
</dbReference>
<keyword evidence="2" id="KW-0805">Transcription regulation</keyword>
<dbReference type="AlphaFoldDB" id="A0A4Y9SA31"/>
<dbReference type="PRINTS" id="PR00039">
    <property type="entry name" value="HTHLYSR"/>
</dbReference>
<dbReference type="InterPro" id="IPR005119">
    <property type="entry name" value="LysR_subst-bd"/>
</dbReference>
<evidence type="ECO:0000256" key="3">
    <source>
        <dbReference type="ARBA" id="ARBA00023125"/>
    </source>
</evidence>
<reference evidence="6 7" key="1">
    <citation type="submission" date="2019-03" db="EMBL/GenBank/DDBJ databases">
        <title>Draft Genome Sequence of Duganella callidus sp. nov., a Novel Duganella Species Isolated from Cultivated Soil.</title>
        <authorList>
            <person name="Raths R."/>
            <person name="Peta V."/>
            <person name="Bucking H."/>
        </authorList>
    </citation>
    <scope>NUCLEOTIDE SEQUENCE [LARGE SCALE GENOMIC DNA]</scope>
    <source>
        <strain evidence="6 7">DN04</strain>
    </source>
</reference>
<dbReference type="GO" id="GO:0003700">
    <property type="term" value="F:DNA-binding transcription factor activity"/>
    <property type="evidence" value="ECO:0007669"/>
    <property type="project" value="InterPro"/>
</dbReference>
<gene>
    <name evidence="6" type="ORF">E4L98_17710</name>
</gene>
<keyword evidence="7" id="KW-1185">Reference proteome</keyword>
<dbReference type="SUPFAM" id="SSF53850">
    <property type="entry name" value="Periplasmic binding protein-like II"/>
    <property type="match status" value="1"/>
</dbReference>
<evidence type="ECO:0000256" key="4">
    <source>
        <dbReference type="ARBA" id="ARBA00023163"/>
    </source>
</evidence>
<dbReference type="InterPro" id="IPR036388">
    <property type="entry name" value="WH-like_DNA-bd_sf"/>
</dbReference>
<comment type="caution">
    <text evidence="6">The sequence shown here is derived from an EMBL/GenBank/DDBJ whole genome shotgun (WGS) entry which is preliminary data.</text>
</comment>
<dbReference type="CDD" id="cd08422">
    <property type="entry name" value="PBP2_CrgA_like"/>
    <property type="match status" value="1"/>
</dbReference>
<dbReference type="SUPFAM" id="SSF46785">
    <property type="entry name" value="Winged helix' DNA-binding domain"/>
    <property type="match status" value="1"/>
</dbReference>
<keyword evidence="4" id="KW-0804">Transcription</keyword>
<sequence length="303" mass="32607">MDLLSAMRAFVRVYESGSFSIAAKHLAIGQPAVSKSIAQLEDHLGNKLFLRSTRGLTPTDAAQTFFEHATRTLDEAELALRSVRGEPASLSGRLRVGGTITFIRQHVIPNMAAFLEQHPGLEIDLLLDDGNIGLVEEGAEVAFRMGRLPSSGLTARRIGQCRRIVVATPAYFARCSTPGRPQDLADHAAIVFSRGEGGEQLTFASGDKSVATQTIVLKPKLRISALEGVRAAVLAGLGIAVASEWIFTDELASGQVCVALADWELPRLDLWAVLPGGRHASPKARAFITFVEHCLSLTPYGLR</sequence>
<evidence type="ECO:0000259" key="5">
    <source>
        <dbReference type="PROSITE" id="PS50931"/>
    </source>
</evidence>
<proteinExistence type="inferred from homology"/>
<dbReference type="PANTHER" id="PTHR30537">
    <property type="entry name" value="HTH-TYPE TRANSCRIPTIONAL REGULATOR"/>
    <property type="match status" value="1"/>
</dbReference>
<dbReference type="InterPro" id="IPR000847">
    <property type="entry name" value="LysR_HTH_N"/>
</dbReference>
<dbReference type="RefSeq" id="WP_135202866.1">
    <property type="nucleotide sequence ID" value="NZ_SPVG01000180.1"/>
</dbReference>
<dbReference type="GO" id="GO:0043565">
    <property type="term" value="F:sequence-specific DNA binding"/>
    <property type="evidence" value="ECO:0007669"/>
    <property type="project" value="TreeGrafter"/>
</dbReference>
<keyword evidence="3" id="KW-0238">DNA-binding</keyword>
<protein>
    <submittedName>
        <fullName evidence="6">LysR family transcriptional regulator</fullName>
    </submittedName>
</protein>
<dbReference type="PANTHER" id="PTHR30537:SF66">
    <property type="entry name" value="IRON-REGULATED VIRULENCE REGULATORY PROTEIN IRGB"/>
    <property type="match status" value="1"/>
</dbReference>
<dbReference type="Proteomes" id="UP000297729">
    <property type="component" value="Unassembled WGS sequence"/>
</dbReference>
<dbReference type="InterPro" id="IPR036390">
    <property type="entry name" value="WH_DNA-bd_sf"/>
</dbReference>
<dbReference type="Pfam" id="PF00126">
    <property type="entry name" value="HTH_1"/>
    <property type="match status" value="1"/>
</dbReference>
<accession>A0A4Y9SA31</accession>
<dbReference type="InterPro" id="IPR058163">
    <property type="entry name" value="LysR-type_TF_proteobact-type"/>
</dbReference>
<evidence type="ECO:0000256" key="1">
    <source>
        <dbReference type="ARBA" id="ARBA00009437"/>
    </source>
</evidence>
<evidence type="ECO:0000313" key="6">
    <source>
        <dbReference type="EMBL" id="TFW18683.1"/>
    </source>
</evidence>
<organism evidence="6 7">
    <name type="scientific">Duganella callida</name>
    <dbReference type="NCBI Taxonomy" id="2561932"/>
    <lineage>
        <taxon>Bacteria</taxon>
        <taxon>Pseudomonadati</taxon>
        <taxon>Pseudomonadota</taxon>
        <taxon>Betaproteobacteria</taxon>
        <taxon>Burkholderiales</taxon>
        <taxon>Oxalobacteraceae</taxon>
        <taxon>Telluria group</taxon>
        <taxon>Duganella</taxon>
    </lineage>
</organism>
<dbReference type="Gene3D" id="3.40.190.290">
    <property type="match status" value="1"/>
</dbReference>
<comment type="similarity">
    <text evidence="1">Belongs to the LysR transcriptional regulatory family.</text>
</comment>
<name>A0A4Y9SA31_9BURK</name>
<dbReference type="EMBL" id="SPVG01000180">
    <property type="protein sequence ID" value="TFW18683.1"/>
    <property type="molecule type" value="Genomic_DNA"/>
</dbReference>
<dbReference type="OrthoDB" id="9786526at2"/>
<dbReference type="Pfam" id="PF03466">
    <property type="entry name" value="LysR_substrate"/>
    <property type="match status" value="1"/>
</dbReference>
<dbReference type="PROSITE" id="PS50931">
    <property type="entry name" value="HTH_LYSR"/>
    <property type="match status" value="1"/>
</dbReference>
<evidence type="ECO:0000256" key="2">
    <source>
        <dbReference type="ARBA" id="ARBA00023015"/>
    </source>
</evidence>